<dbReference type="PANTHER" id="PTHR45856">
    <property type="entry name" value="ALPHA/BETA-HYDROLASES SUPERFAMILY PROTEIN"/>
    <property type="match status" value="1"/>
</dbReference>
<name>A0A0G4GZ71_VITBC</name>
<dbReference type="Proteomes" id="UP000041254">
    <property type="component" value="Unassembled WGS sequence"/>
</dbReference>
<keyword evidence="4" id="KW-1185">Reference proteome</keyword>
<evidence type="ECO:0000313" key="4">
    <source>
        <dbReference type="Proteomes" id="UP000041254"/>
    </source>
</evidence>
<gene>
    <name evidence="3" type="ORF">Vbra_21</name>
</gene>
<reference evidence="3 4" key="1">
    <citation type="submission" date="2014-11" db="EMBL/GenBank/DDBJ databases">
        <authorList>
            <person name="Zhu J."/>
            <person name="Qi W."/>
            <person name="Song R."/>
        </authorList>
    </citation>
    <scope>NUCLEOTIDE SEQUENCE [LARGE SCALE GENOMIC DNA]</scope>
</reference>
<keyword evidence="1" id="KW-0732">Signal</keyword>
<dbReference type="PhylomeDB" id="A0A0G4GZ71"/>
<dbReference type="SUPFAM" id="SSF53474">
    <property type="entry name" value="alpha/beta-Hydrolases"/>
    <property type="match status" value="1"/>
</dbReference>
<dbReference type="VEuPathDB" id="CryptoDB:Vbra_21"/>
<dbReference type="InParanoid" id="A0A0G4GZ71"/>
<organism evidence="3 4">
    <name type="scientific">Vitrella brassicaformis (strain CCMP3155)</name>
    <dbReference type="NCBI Taxonomy" id="1169540"/>
    <lineage>
        <taxon>Eukaryota</taxon>
        <taxon>Sar</taxon>
        <taxon>Alveolata</taxon>
        <taxon>Colpodellida</taxon>
        <taxon>Vitrellaceae</taxon>
        <taxon>Vitrella</taxon>
    </lineage>
</organism>
<feature type="signal peptide" evidence="1">
    <location>
        <begin position="1"/>
        <end position="25"/>
    </location>
</feature>
<dbReference type="InterPro" id="IPR051218">
    <property type="entry name" value="Sec_MonoDiacylglyc_Lipase"/>
</dbReference>
<dbReference type="Gene3D" id="3.40.50.1820">
    <property type="entry name" value="alpha/beta hydrolase"/>
    <property type="match status" value="1"/>
</dbReference>
<evidence type="ECO:0000313" key="3">
    <source>
        <dbReference type="EMBL" id="CEM36464.1"/>
    </source>
</evidence>
<dbReference type="GO" id="GO:0006629">
    <property type="term" value="P:lipid metabolic process"/>
    <property type="evidence" value="ECO:0007669"/>
    <property type="project" value="InterPro"/>
</dbReference>
<dbReference type="InterPro" id="IPR002921">
    <property type="entry name" value="Fungal_lipase-type"/>
</dbReference>
<dbReference type="Pfam" id="PF01764">
    <property type="entry name" value="Lipase_3"/>
    <property type="match status" value="1"/>
</dbReference>
<protein>
    <recommendedName>
        <fullName evidence="2">Fungal lipase-type domain-containing protein</fullName>
    </recommendedName>
</protein>
<evidence type="ECO:0000256" key="1">
    <source>
        <dbReference type="SAM" id="SignalP"/>
    </source>
</evidence>
<dbReference type="PANTHER" id="PTHR45856:SF24">
    <property type="entry name" value="FUNGAL LIPASE-LIKE DOMAIN-CONTAINING PROTEIN"/>
    <property type="match status" value="1"/>
</dbReference>
<dbReference type="EMBL" id="CDMY01000893">
    <property type="protein sequence ID" value="CEM36464.1"/>
    <property type="molecule type" value="Genomic_DNA"/>
</dbReference>
<dbReference type="AlphaFoldDB" id="A0A0G4GZ71"/>
<dbReference type="InterPro" id="IPR029058">
    <property type="entry name" value="AB_hydrolase_fold"/>
</dbReference>
<accession>A0A0G4GZ71</accession>
<feature type="chain" id="PRO_5005191371" description="Fungal lipase-type domain-containing protein" evidence="1">
    <location>
        <begin position="26"/>
        <end position="610"/>
    </location>
</feature>
<sequence length="610" mass="65331">MESMAGLVLSFACLLLAQLPAGLLALTKVVLESSESFPSPPLQCGASAETGELLTCFSAPGIARPAMEVSKCVTKGALLKPWKEGEGSGGVDGGHGEESTTQPEAVFDLRRKFDLICSCVAKQRITNPANVPGICQAFSCGIESVGCKWSSLTYQDILKHPGVIGPRKPTLPSDWDGDIHLDDLSGAIPDIIPHDVVAREGLAYYILFRLIRNLYAVTNCGEEKGWELDDKPMDGWSTVDVLHIEQPAETPSSPHGISPFLWIVEKDDGSSVLIVVRGSISATDYRLAAATDQVDFFTTEEAARLERHVKQKKLLDEPSLQSLTGLLDALLPFLGESKASANGGVRSGYYSIYKAIYPFLFSLLEPRVASGALQRVVVAGHSLGGVVASFVSLGLAAAFIDNAPRVDFVGYGSPRGGDRHFVALLSQLVNARSIEFEHDAITMSPCSLELPCTSPPGLADTTFKAADSSGDDADGNEGGRSGLLDGLLSAYKEVWQYTDWKGRVVIKQQDVGRDFGPLQSDMAHSCSYLCFLVSHFAPSDPVSWCRNPFTSSSLKGEGKESLMGQLCPWGEGNQLVSSRGHSAMYNMDPLVHDLLKGQWAKLAGGSGATE</sequence>
<evidence type="ECO:0000259" key="2">
    <source>
        <dbReference type="Pfam" id="PF01764"/>
    </source>
</evidence>
<dbReference type="OrthoDB" id="438440at2759"/>
<proteinExistence type="predicted"/>
<feature type="domain" description="Fungal lipase-type" evidence="2">
    <location>
        <begin position="333"/>
        <end position="445"/>
    </location>
</feature>